<gene>
    <name evidence="1" type="ORF">Tco025E_01214</name>
</gene>
<protein>
    <submittedName>
        <fullName evidence="1">Uncharacterized protein</fullName>
    </submittedName>
</protein>
<proteinExistence type="predicted"/>
<dbReference type="GeneID" id="40314825"/>
<dbReference type="AlphaFoldDB" id="A0A422Q993"/>
<name>A0A422Q993_9TRYP</name>
<dbReference type="RefSeq" id="XP_029231715.1">
    <property type="nucleotide sequence ID" value="XM_029368152.1"/>
</dbReference>
<dbReference type="EMBL" id="MKKU01000039">
    <property type="protein sequence ID" value="RNF26509.1"/>
    <property type="molecule type" value="Genomic_DNA"/>
</dbReference>
<comment type="caution">
    <text evidence="1">The sequence shown here is derived from an EMBL/GenBank/DDBJ whole genome shotgun (WGS) entry which is preliminary data.</text>
</comment>
<evidence type="ECO:0000313" key="1">
    <source>
        <dbReference type="EMBL" id="RNF26509.1"/>
    </source>
</evidence>
<evidence type="ECO:0000313" key="2">
    <source>
        <dbReference type="Proteomes" id="UP000284403"/>
    </source>
</evidence>
<accession>A0A422Q993</accession>
<dbReference type="OrthoDB" id="272514at2759"/>
<organism evidence="1 2">
    <name type="scientific">Trypanosoma conorhini</name>
    <dbReference type="NCBI Taxonomy" id="83891"/>
    <lineage>
        <taxon>Eukaryota</taxon>
        <taxon>Discoba</taxon>
        <taxon>Euglenozoa</taxon>
        <taxon>Kinetoplastea</taxon>
        <taxon>Metakinetoplastina</taxon>
        <taxon>Trypanosomatida</taxon>
        <taxon>Trypanosomatidae</taxon>
        <taxon>Trypanosoma</taxon>
    </lineage>
</organism>
<sequence length="628" mass="68465">MSGERPSLLHRASSSLHTSSARFRSAEGLHLAMAELVVFENHDVYLEHPARAKVPREIDTLERFLGFVSAHIAAFSGDATAAGRYRFVYSLKGRPLWRVADCLAAAEVVVSCTPGFLQRKRGTGPPAQSGKPSCAAGVLTPTPLLDALTSARTAASSSSAAAGSAREAFLPHEVNPNRDDISERAARGDARVRGGGGAGLGSAVLFVAGRRVVLPPLPRLVDPALGAATEMRHTERVAAVRVLLSLKLLGRPFPEGALLFREELQARLGPVVERATSGAEEAAARVVVEGPAKSGVSTTLAYCCYMAASEPSGRLLGCLFLPLNFELLFDGAWLQESRGENSHARGPSVNTDRPQALLLDVPFFFLTLVRAVVDAAVAQRPSLRDHSQVLMKAWEQLVTRDGADAPEFGDPRLAQVIGHRAIYEWEAFAAAAVQVLRAVKDSPQDMQLRDAFIETVLVRFVFHVASALRFSGVVYVLDGLRLLAGVLRHRIRRTLGDAGVFLRCLTQHRWGHVFAGVDTLAFPPSTVLFPVPFQCVRLLHLLSPELLIRRYGYPVTIYCGGERFPLQLLMGAPGYLRALQALLDAHAWTPADHEEEMRYALRVEDVDVLHSLRRLRKVLQLEAQLRID</sequence>
<dbReference type="Proteomes" id="UP000284403">
    <property type="component" value="Unassembled WGS sequence"/>
</dbReference>
<keyword evidence="2" id="KW-1185">Reference proteome</keyword>
<reference evidence="1 2" key="1">
    <citation type="journal article" date="2018" name="BMC Genomics">
        <title>Genomic comparison of Trypanosoma conorhini and Trypanosoma rangeli to Trypanosoma cruzi strains of high and low virulence.</title>
        <authorList>
            <person name="Bradwell K.R."/>
            <person name="Koparde V.N."/>
            <person name="Matveyev A.V."/>
            <person name="Serrano M.G."/>
            <person name="Alves J.M."/>
            <person name="Parikh H."/>
            <person name="Huang B."/>
            <person name="Lee V."/>
            <person name="Espinosa-Alvarez O."/>
            <person name="Ortiz P.A."/>
            <person name="Costa-Martins A.G."/>
            <person name="Teixeira M.M."/>
            <person name="Buck G.A."/>
        </authorList>
    </citation>
    <scope>NUCLEOTIDE SEQUENCE [LARGE SCALE GENOMIC DNA]</scope>
    <source>
        <strain evidence="1 2">025E</strain>
    </source>
</reference>